<feature type="coiled-coil region" evidence="1">
    <location>
        <begin position="3"/>
        <end position="30"/>
    </location>
</feature>
<dbReference type="InterPro" id="IPR011011">
    <property type="entry name" value="Znf_FYVE_PHD"/>
</dbReference>
<organism evidence="4 5">
    <name type="scientific">Parnassius mnemosyne</name>
    <name type="common">clouded apollo</name>
    <dbReference type="NCBI Taxonomy" id="213953"/>
    <lineage>
        <taxon>Eukaryota</taxon>
        <taxon>Metazoa</taxon>
        <taxon>Ecdysozoa</taxon>
        <taxon>Arthropoda</taxon>
        <taxon>Hexapoda</taxon>
        <taxon>Insecta</taxon>
        <taxon>Pterygota</taxon>
        <taxon>Neoptera</taxon>
        <taxon>Endopterygota</taxon>
        <taxon>Lepidoptera</taxon>
        <taxon>Glossata</taxon>
        <taxon>Ditrysia</taxon>
        <taxon>Papilionoidea</taxon>
        <taxon>Papilionidae</taxon>
        <taxon>Parnassiinae</taxon>
        <taxon>Parnassini</taxon>
        <taxon>Parnassius</taxon>
        <taxon>Driopa</taxon>
    </lineage>
</organism>
<reference evidence="4 5" key="1">
    <citation type="submission" date="2023-11" db="EMBL/GenBank/DDBJ databases">
        <authorList>
            <person name="Hedman E."/>
            <person name="Englund M."/>
            <person name="Stromberg M."/>
            <person name="Nyberg Akerstrom W."/>
            <person name="Nylinder S."/>
            <person name="Jareborg N."/>
            <person name="Kallberg Y."/>
            <person name="Kronander E."/>
        </authorList>
    </citation>
    <scope>NUCLEOTIDE SEQUENCE [LARGE SCALE GENOMIC DNA]</scope>
</reference>
<proteinExistence type="predicted"/>
<dbReference type="SUPFAM" id="SSF57903">
    <property type="entry name" value="FYVE/PHD zinc finger"/>
    <property type="match status" value="1"/>
</dbReference>
<gene>
    <name evidence="4" type="ORF">PARMNEM_LOCUS17192</name>
</gene>
<protein>
    <recommendedName>
        <fullName evidence="3">FP protein C-terminal domain-containing protein</fullName>
    </recommendedName>
</protein>
<dbReference type="Proteomes" id="UP001314205">
    <property type="component" value="Unassembled WGS sequence"/>
</dbReference>
<feature type="region of interest" description="Disordered" evidence="2">
    <location>
        <begin position="252"/>
        <end position="306"/>
    </location>
</feature>
<evidence type="ECO:0000256" key="2">
    <source>
        <dbReference type="SAM" id="MobiDB-lite"/>
    </source>
</evidence>
<evidence type="ECO:0000313" key="5">
    <source>
        <dbReference type="Proteomes" id="UP001314205"/>
    </source>
</evidence>
<dbReference type="EMBL" id="CAVLGL010000098">
    <property type="protein sequence ID" value="CAK1598161.1"/>
    <property type="molecule type" value="Genomic_DNA"/>
</dbReference>
<name>A0AAV1LSH0_9NEOP</name>
<dbReference type="InterPro" id="IPR013083">
    <property type="entry name" value="Znf_RING/FYVE/PHD"/>
</dbReference>
<dbReference type="Gene3D" id="3.30.70.1820">
    <property type="entry name" value="L1 transposable element, RRM domain"/>
    <property type="match status" value="1"/>
</dbReference>
<comment type="caution">
    <text evidence="4">The sequence shown here is derived from an EMBL/GenBank/DDBJ whole genome shotgun (WGS) entry which is preliminary data.</text>
</comment>
<feature type="compositionally biased region" description="Polar residues" evidence="2">
    <location>
        <begin position="272"/>
        <end position="283"/>
    </location>
</feature>
<keyword evidence="1" id="KW-0175">Coiled coil</keyword>
<sequence length="561" mass="63654">MEIEKLILEKQELQKEVEKLTAKTKRLLMICSSNSPKKIKAQKNDALLQTPKNLDLVIQTPNKLDLATQTPNKLDLEAPKVAIKDAKLNDKNNLLLTPNKNIKLENKLEEDIQHMSKTNCNVKKKKIIIFGTQQCVGLASALLRSREHTKYEAYDIIGYTKPDALTESVLKTCVLNQDYGVLNIYGAMASKTKLCAGCLNKITNKDFVTCSLCKDIYDTVCANISHQRLMLLEKDKKEKWICPGCRNKERKGDNLNTPIQSRTGPRDRGDSSQEISTPNSDYITQRKKPQLPSNQKMSSPTQPGDESLMLTITSEIKSSMGKFLNQAIEESSIKMDLRTIKEELSSLKDIKSGLEFLSAEYDRMKKELKTSEEHIKSLSAENSNLHTKVNELSNRLVLLEQYSRETNIEVNGVPESKTENLINVAKQICNTVSISTDLIESATCTRVRKMNDSNKRPRAIIIKLPSVKTHDEILAAVTQFNKKNASNKLNTGHLGYIENKSPVFVSEHLAPYFKALHARTRQVAREKQYDFIWIRNGRIFVRKNDQSPAKQIKCYDNLNRL</sequence>
<dbReference type="Pfam" id="PF25298">
    <property type="entry name" value="Baculo_FP_2nd"/>
    <property type="match status" value="1"/>
</dbReference>
<evidence type="ECO:0000313" key="4">
    <source>
        <dbReference type="EMBL" id="CAK1598161.1"/>
    </source>
</evidence>
<feature type="compositionally biased region" description="Polar residues" evidence="2">
    <location>
        <begin position="254"/>
        <end position="263"/>
    </location>
</feature>
<evidence type="ECO:0000256" key="1">
    <source>
        <dbReference type="SAM" id="Coils"/>
    </source>
</evidence>
<evidence type="ECO:0000259" key="3">
    <source>
        <dbReference type="Pfam" id="PF25298"/>
    </source>
</evidence>
<feature type="domain" description="FP protein C-terminal" evidence="3">
    <location>
        <begin position="511"/>
        <end position="561"/>
    </location>
</feature>
<dbReference type="InterPro" id="IPR057251">
    <property type="entry name" value="FP_C"/>
</dbReference>
<dbReference type="Gene3D" id="1.20.5.170">
    <property type="match status" value="1"/>
</dbReference>
<dbReference type="Gene3D" id="3.30.40.10">
    <property type="entry name" value="Zinc/RING finger domain, C3HC4 (zinc finger)"/>
    <property type="match status" value="1"/>
</dbReference>
<keyword evidence="5" id="KW-1185">Reference proteome</keyword>
<dbReference type="PANTHER" id="PTHR11505">
    <property type="entry name" value="L1 TRANSPOSABLE ELEMENT-RELATED"/>
    <property type="match status" value="1"/>
</dbReference>
<dbReference type="InterPro" id="IPR004244">
    <property type="entry name" value="Transposase_22"/>
</dbReference>
<accession>A0AAV1LSH0</accession>
<feature type="compositionally biased region" description="Polar residues" evidence="2">
    <location>
        <begin position="291"/>
        <end position="306"/>
    </location>
</feature>
<dbReference type="AlphaFoldDB" id="A0AAV1LSH0"/>
<feature type="coiled-coil region" evidence="1">
    <location>
        <begin position="347"/>
        <end position="395"/>
    </location>
</feature>